<dbReference type="PANTHER" id="PTHR46206">
    <property type="entry name" value="CYTOCHROME P450"/>
    <property type="match status" value="1"/>
</dbReference>
<name>A0ABQ8GBY6_9PEZI</name>
<dbReference type="InterPro" id="IPR002403">
    <property type="entry name" value="Cyt_P450_E_grp-IV"/>
</dbReference>
<comment type="similarity">
    <text evidence="2">Belongs to the cytochrome P450 family.</text>
</comment>
<dbReference type="Gene3D" id="1.10.630.10">
    <property type="entry name" value="Cytochrome P450"/>
    <property type="match status" value="1"/>
</dbReference>
<keyword evidence="4" id="KW-0479">Metal-binding</keyword>
<dbReference type="InterPro" id="IPR001128">
    <property type="entry name" value="Cyt_P450"/>
</dbReference>
<evidence type="ECO:0000256" key="4">
    <source>
        <dbReference type="ARBA" id="ARBA00022723"/>
    </source>
</evidence>
<dbReference type="EMBL" id="JAGTJR010000012">
    <property type="protein sequence ID" value="KAH7051110.1"/>
    <property type="molecule type" value="Genomic_DNA"/>
</dbReference>
<dbReference type="Proteomes" id="UP000774617">
    <property type="component" value="Unassembled WGS sequence"/>
</dbReference>
<protein>
    <submittedName>
        <fullName evidence="8">Cytochrome P450</fullName>
    </submittedName>
</protein>
<comment type="cofactor">
    <cofactor evidence="1">
        <name>heme</name>
        <dbReference type="ChEBI" id="CHEBI:30413"/>
    </cofactor>
</comment>
<evidence type="ECO:0000256" key="1">
    <source>
        <dbReference type="ARBA" id="ARBA00001971"/>
    </source>
</evidence>
<keyword evidence="5" id="KW-0560">Oxidoreductase</keyword>
<comment type="caution">
    <text evidence="8">The sequence shown here is derived from an EMBL/GenBank/DDBJ whole genome shotgun (WGS) entry which is preliminary data.</text>
</comment>
<keyword evidence="6" id="KW-0408">Iron</keyword>
<organism evidence="8 9">
    <name type="scientific">Macrophomina phaseolina</name>
    <dbReference type="NCBI Taxonomy" id="35725"/>
    <lineage>
        <taxon>Eukaryota</taxon>
        <taxon>Fungi</taxon>
        <taxon>Dikarya</taxon>
        <taxon>Ascomycota</taxon>
        <taxon>Pezizomycotina</taxon>
        <taxon>Dothideomycetes</taxon>
        <taxon>Dothideomycetes incertae sedis</taxon>
        <taxon>Botryosphaeriales</taxon>
        <taxon>Botryosphaeriaceae</taxon>
        <taxon>Macrophomina</taxon>
    </lineage>
</organism>
<keyword evidence="9" id="KW-1185">Reference proteome</keyword>
<evidence type="ECO:0000256" key="2">
    <source>
        <dbReference type="ARBA" id="ARBA00010617"/>
    </source>
</evidence>
<proteinExistence type="inferred from homology"/>
<evidence type="ECO:0000256" key="7">
    <source>
        <dbReference type="ARBA" id="ARBA00023033"/>
    </source>
</evidence>
<evidence type="ECO:0000313" key="9">
    <source>
        <dbReference type="Proteomes" id="UP000774617"/>
    </source>
</evidence>
<dbReference type="SUPFAM" id="SSF48264">
    <property type="entry name" value="Cytochrome P450"/>
    <property type="match status" value="1"/>
</dbReference>
<gene>
    <name evidence="8" type="ORF">B0J12DRAFT_752559</name>
</gene>
<evidence type="ECO:0000256" key="6">
    <source>
        <dbReference type="ARBA" id="ARBA00023004"/>
    </source>
</evidence>
<dbReference type="CDD" id="cd11041">
    <property type="entry name" value="CYP503A1-like"/>
    <property type="match status" value="1"/>
</dbReference>
<dbReference type="InterPro" id="IPR036396">
    <property type="entry name" value="Cyt_P450_sf"/>
</dbReference>
<accession>A0ABQ8GBY6</accession>
<evidence type="ECO:0000256" key="3">
    <source>
        <dbReference type="ARBA" id="ARBA00022617"/>
    </source>
</evidence>
<reference evidence="8 9" key="1">
    <citation type="journal article" date="2021" name="Nat. Commun.">
        <title>Genetic determinants of endophytism in the Arabidopsis root mycobiome.</title>
        <authorList>
            <person name="Mesny F."/>
            <person name="Miyauchi S."/>
            <person name="Thiergart T."/>
            <person name="Pickel B."/>
            <person name="Atanasova L."/>
            <person name="Karlsson M."/>
            <person name="Huettel B."/>
            <person name="Barry K.W."/>
            <person name="Haridas S."/>
            <person name="Chen C."/>
            <person name="Bauer D."/>
            <person name="Andreopoulos W."/>
            <person name="Pangilinan J."/>
            <person name="LaButti K."/>
            <person name="Riley R."/>
            <person name="Lipzen A."/>
            <person name="Clum A."/>
            <person name="Drula E."/>
            <person name="Henrissat B."/>
            <person name="Kohler A."/>
            <person name="Grigoriev I.V."/>
            <person name="Martin F.M."/>
            <person name="Hacquard S."/>
        </authorList>
    </citation>
    <scope>NUCLEOTIDE SEQUENCE [LARGE SCALE GENOMIC DNA]</scope>
    <source>
        <strain evidence="8 9">MPI-SDFR-AT-0080</strain>
    </source>
</reference>
<dbReference type="PANTHER" id="PTHR46206:SF1">
    <property type="entry name" value="P450, PUTATIVE (EUROFUNG)-RELATED"/>
    <property type="match status" value="1"/>
</dbReference>
<evidence type="ECO:0000313" key="8">
    <source>
        <dbReference type="EMBL" id="KAH7051110.1"/>
    </source>
</evidence>
<evidence type="ECO:0000256" key="5">
    <source>
        <dbReference type="ARBA" id="ARBA00023002"/>
    </source>
</evidence>
<sequence>MATLRFDLAELTANVPLESRAVLAASTVLILLLSRWFFQGPHVPCELPWEGVRNEVFSGLRARIRHAKSGLSTFINGYQKFNKNGKAFLTQTLALGPVVVVPRSDFQWLFKQPKSTIVQPIELLHGELKQYMIPYAPDGEYVHPSLPQALRRLRHTLLWHRIAKAIDSTIGKIGACKTMTIEDMVSQIVARAVVSIYLNEDLTDNNNFVHDFVRYNESFKYFPYPLCQYIPKILRPILVPLLAAQIRHRERKALKTLFPLVKMQLDSPTEESAEPSDLLSLHIQAVAKSSNPMDRDPYTIFGRFIMLSMGVTMPTMITTLTDVLQLLLARPDAIEVIRQEAATANKNWTARSISSMACSDSFLREVLRFKAYTGYGMTVIREVITPDGVRLPSMFKRSDPLPKGTRLVLPVDAIHRDGTIYQDANEFKPWRYVPKDQLEGGRPKIVVDSGSVEEADVKPRGNALPAVSDTFLAFGFGRDACPGRFFAADFMKLFLAHLLLHYDIRPAVQIPETLNFHKISAMEVRAITVET</sequence>
<dbReference type="PRINTS" id="PR00465">
    <property type="entry name" value="EP450IV"/>
</dbReference>
<keyword evidence="3" id="KW-0349">Heme</keyword>
<dbReference type="Pfam" id="PF00067">
    <property type="entry name" value="p450"/>
    <property type="match status" value="1"/>
</dbReference>
<keyword evidence="7" id="KW-0503">Monooxygenase</keyword>